<evidence type="ECO:0000256" key="5">
    <source>
        <dbReference type="ARBA" id="ARBA00023242"/>
    </source>
</evidence>
<dbReference type="GeneID" id="6756567"/>
<feature type="domain" description="DNA/RNA-binding" evidence="7">
    <location>
        <begin position="238"/>
        <end position="572"/>
    </location>
</feature>
<feature type="domain" description="Telomerase activating protein Est1-like N-terminal" evidence="8">
    <location>
        <begin position="118"/>
        <end position="229"/>
    </location>
</feature>
<dbReference type="OMA" id="CEHKVDV"/>
<feature type="region of interest" description="Disordered" evidence="6">
    <location>
        <begin position="1"/>
        <end position="42"/>
    </location>
</feature>
<evidence type="ECO:0000256" key="2">
    <source>
        <dbReference type="ARBA" id="ARBA00004496"/>
    </source>
</evidence>
<evidence type="ECO:0000313" key="10">
    <source>
        <dbReference type="EMBL" id="EDV22199.1"/>
    </source>
</evidence>
<dbReference type="InterPro" id="IPR002716">
    <property type="entry name" value="PIN_dom"/>
</dbReference>
<evidence type="ECO:0000259" key="9">
    <source>
        <dbReference type="Pfam" id="PF13638"/>
    </source>
</evidence>
<feature type="compositionally biased region" description="Basic residues" evidence="6">
    <location>
        <begin position="313"/>
        <end position="323"/>
    </location>
</feature>
<comment type="subcellular location">
    <subcellularLocation>
        <location evidence="2">Cytoplasm</location>
    </subcellularLocation>
    <subcellularLocation>
        <location evidence="1">Nucleus</location>
    </subcellularLocation>
</comment>
<dbReference type="Gene3D" id="3.40.50.1010">
    <property type="entry name" value="5'-nuclease"/>
    <property type="match status" value="1"/>
</dbReference>
<name>B3S540_TRIAD</name>
<dbReference type="EMBL" id="DS985250">
    <property type="protein sequence ID" value="EDV22199.1"/>
    <property type="molecule type" value="Genomic_DNA"/>
</dbReference>
<dbReference type="FunCoup" id="B3S540">
    <property type="interactions" value="1927"/>
</dbReference>
<dbReference type="CTD" id="6756567"/>
<dbReference type="GO" id="GO:0005697">
    <property type="term" value="C:telomerase holoenzyme complex"/>
    <property type="evidence" value="ECO:0000318"/>
    <property type="project" value="GO_Central"/>
</dbReference>
<dbReference type="GO" id="GO:0000184">
    <property type="term" value="P:nuclear-transcribed mRNA catabolic process, nonsense-mediated decay"/>
    <property type="evidence" value="ECO:0000318"/>
    <property type="project" value="GO_Central"/>
</dbReference>
<dbReference type="PANTHER" id="PTHR15696:SF0">
    <property type="entry name" value="TELOMERASE-BINDING PROTEIN EST1A"/>
    <property type="match status" value="1"/>
</dbReference>
<dbReference type="Pfam" id="PF10374">
    <property type="entry name" value="EST1"/>
    <property type="match status" value="1"/>
</dbReference>
<dbReference type="Pfam" id="PF10373">
    <property type="entry name" value="EST1_DNA_bind"/>
    <property type="match status" value="1"/>
</dbReference>
<dbReference type="Gene3D" id="1.25.40.10">
    <property type="entry name" value="Tetratricopeptide repeat domain"/>
    <property type="match status" value="1"/>
</dbReference>
<keyword evidence="4" id="KW-0866">Nonsense-mediated mRNA decay</keyword>
<dbReference type="InterPro" id="IPR045153">
    <property type="entry name" value="Est1/Ebs1-like"/>
</dbReference>
<dbReference type="eggNOG" id="KOG2162">
    <property type="taxonomic scope" value="Eukaryota"/>
</dbReference>
<dbReference type="Proteomes" id="UP000009022">
    <property type="component" value="Unassembled WGS sequence"/>
</dbReference>
<dbReference type="KEGG" id="tad:TRIADDRAFT_59186"/>
<evidence type="ECO:0000259" key="7">
    <source>
        <dbReference type="Pfam" id="PF10373"/>
    </source>
</evidence>
<dbReference type="InParanoid" id="B3S540"/>
<keyword evidence="11" id="KW-1185">Reference proteome</keyword>
<evidence type="ECO:0000256" key="4">
    <source>
        <dbReference type="ARBA" id="ARBA00023161"/>
    </source>
</evidence>
<dbReference type="OrthoDB" id="2017974at2759"/>
<organism evidence="10 11">
    <name type="scientific">Trichoplax adhaerens</name>
    <name type="common">Trichoplax reptans</name>
    <dbReference type="NCBI Taxonomy" id="10228"/>
    <lineage>
        <taxon>Eukaryota</taxon>
        <taxon>Metazoa</taxon>
        <taxon>Placozoa</taxon>
        <taxon>Uniplacotomia</taxon>
        <taxon>Trichoplacea</taxon>
        <taxon>Trichoplacidae</taxon>
        <taxon>Trichoplax</taxon>
    </lineage>
</organism>
<evidence type="ECO:0000256" key="3">
    <source>
        <dbReference type="ARBA" id="ARBA00022490"/>
    </source>
</evidence>
<protein>
    <recommendedName>
        <fullName evidence="12">PIN domain-containing protein</fullName>
    </recommendedName>
</protein>
<dbReference type="InterPro" id="IPR019458">
    <property type="entry name" value="Est1-like_N"/>
</dbReference>
<sequence>MTTFQDTTSRGMIKLPANSQFNQQTPGKHHANVQKRQQPRVKENWKDTNRGQVTEMVPTSVTTFMDQAYQIEKQLSKLLPRRQTNNSFQSIFRYSENLRKCYMEAILSDIQLAESRNVESALWKHAFYQVIERFRKDERPKFSDDELINQENPTDTRKTALQRIIDDAVSFYLSLIKQIQEKYGIDIEDFLKNSNRIAYIKRKKQKLALVSCHRCYIALGDLARYQEQIQDSCNYGVARRYYLKAQVLLPKNGKVYNQLAVIAIYAKRQLDSVYYYMRSLLASNPILTARESLPSLFEQARKKAEYYRNKLSNGKKHQKKGNKREHQSIGKYHRYNDDSRQEATANYNNKQFTKTRQETWYSSYEAAEQSKKLDTTDNKEIILGSPQQLYKLFIADFIHIHGKLFTKINMESFHELSKEIVKELQQLLRSSSKESLVLDDAMVILQVTLINIFSIENCRDTILASDAFSFGNEIFNQLTAWLSETIRSQNDNWQSRITTVLPAIKVWCLWLWCEIDEWTPKLSMTTWKNITDLLNILNSLPLVKPVECDDGKEALLLWEDQHIQGFGPFHNRENFSLLFAIPQPSDEESDDIIVEGVCSEDSENEADHFNILQDLAITDVQDENFELLKARKDELSNKMAKQQEMQETVKAVVDRQLNLEDIELEVIPKYLVIDTNTLIDRVDLIGNYITQKKFHIVVPLVVINELSGLLKGEDSSSDTSHSSKASEMAKNAMIFIEEHFSICKSHLTVLTTKGNALRSLNFRSEDTSSNTVHNNDDLILQCCFRYCNDREDLIVRG</sequence>
<dbReference type="PANTHER" id="PTHR15696">
    <property type="entry name" value="SMG-7 SUPPRESSOR WITH MORPHOLOGICAL EFFECT ON GENITALIA PROTEIN 7"/>
    <property type="match status" value="1"/>
</dbReference>
<gene>
    <name evidence="10" type="ORF">TRIADDRAFT_59186</name>
</gene>
<evidence type="ECO:0000256" key="6">
    <source>
        <dbReference type="SAM" id="MobiDB-lite"/>
    </source>
</evidence>
<dbReference type="Pfam" id="PF13638">
    <property type="entry name" value="PIN_4"/>
    <property type="match status" value="1"/>
</dbReference>
<evidence type="ECO:0000259" key="8">
    <source>
        <dbReference type="Pfam" id="PF10374"/>
    </source>
</evidence>
<dbReference type="GO" id="GO:0005737">
    <property type="term" value="C:cytoplasm"/>
    <property type="evidence" value="ECO:0007669"/>
    <property type="project" value="UniProtKB-SubCell"/>
</dbReference>
<dbReference type="SUPFAM" id="SSF48452">
    <property type="entry name" value="TPR-like"/>
    <property type="match status" value="1"/>
</dbReference>
<reference evidence="10 11" key="1">
    <citation type="journal article" date="2008" name="Nature">
        <title>The Trichoplax genome and the nature of placozoans.</title>
        <authorList>
            <person name="Srivastava M."/>
            <person name="Begovic E."/>
            <person name="Chapman J."/>
            <person name="Putnam N.H."/>
            <person name="Hellsten U."/>
            <person name="Kawashima T."/>
            <person name="Kuo A."/>
            <person name="Mitros T."/>
            <person name="Salamov A."/>
            <person name="Carpenter M.L."/>
            <person name="Signorovitch A.Y."/>
            <person name="Moreno M.A."/>
            <person name="Kamm K."/>
            <person name="Grimwood J."/>
            <person name="Schmutz J."/>
            <person name="Shapiro H."/>
            <person name="Grigoriev I.V."/>
            <person name="Buss L.W."/>
            <person name="Schierwater B."/>
            <person name="Dellaporta S.L."/>
            <person name="Rokhsar D.S."/>
        </authorList>
    </citation>
    <scope>NUCLEOTIDE SEQUENCE [LARGE SCALE GENOMIC DNA]</scope>
    <source>
        <strain evidence="10 11">Grell-BS-1999</strain>
    </source>
</reference>
<feature type="domain" description="PIN" evidence="9">
    <location>
        <begin position="671"/>
        <end position="789"/>
    </location>
</feature>
<dbReference type="RefSeq" id="XP_002115354.1">
    <property type="nucleotide sequence ID" value="XM_002115318.1"/>
</dbReference>
<dbReference type="STRING" id="10228.B3S540"/>
<feature type="compositionally biased region" description="Polar residues" evidence="6">
    <location>
        <begin position="17"/>
        <end position="26"/>
    </location>
</feature>
<feature type="compositionally biased region" description="Basic residues" evidence="6">
    <location>
        <begin position="27"/>
        <end position="39"/>
    </location>
</feature>
<keyword evidence="5" id="KW-0539">Nucleus</keyword>
<accession>B3S540</accession>
<dbReference type="AlphaFoldDB" id="B3S540"/>
<evidence type="ECO:0000313" key="11">
    <source>
        <dbReference type="Proteomes" id="UP000009022"/>
    </source>
</evidence>
<dbReference type="GO" id="GO:0070034">
    <property type="term" value="F:telomerase RNA binding"/>
    <property type="evidence" value="ECO:0000318"/>
    <property type="project" value="GO_Central"/>
</dbReference>
<proteinExistence type="predicted"/>
<evidence type="ECO:0000256" key="1">
    <source>
        <dbReference type="ARBA" id="ARBA00004123"/>
    </source>
</evidence>
<keyword evidence="3" id="KW-0963">Cytoplasm</keyword>
<evidence type="ECO:0008006" key="12">
    <source>
        <dbReference type="Google" id="ProtNLM"/>
    </source>
</evidence>
<feature type="region of interest" description="Disordered" evidence="6">
    <location>
        <begin position="310"/>
        <end position="329"/>
    </location>
</feature>
<dbReference type="InterPro" id="IPR011990">
    <property type="entry name" value="TPR-like_helical_dom_sf"/>
</dbReference>
<dbReference type="InterPro" id="IPR018834">
    <property type="entry name" value="DNA/RNA-bd_Est1-type"/>
</dbReference>
<dbReference type="HOGENOM" id="CLU_004735_1_0_1"/>
<feature type="compositionally biased region" description="Polar residues" evidence="6">
    <location>
        <begin position="1"/>
        <end position="10"/>
    </location>
</feature>
<dbReference type="PhylomeDB" id="B3S540"/>
<dbReference type="GO" id="GO:0042162">
    <property type="term" value="F:telomeric DNA binding"/>
    <property type="evidence" value="ECO:0000318"/>
    <property type="project" value="GO_Central"/>
</dbReference>